<dbReference type="InterPro" id="IPR037914">
    <property type="entry name" value="SpoVT-AbrB_sf"/>
</dbReference>
<dbReference type="GO" id="GO:0003677">
    <property type="term" value="F:DNA binding"/>
    <property type="evidence" value="ECO:0007669"/>
    <property type="project" value="UniProtKB-KW"/>
</dbReference>
<dbReference type="Proteomes" id="UP001596002">
    <property type="component" value="Unassembled WGS sequence"/>
</dbReference>
<dbReference type="RefSeq" id="WP_380028029.1">
    <property type="nucleotide sequence ID" value="NZ_JBHSHC010000132.1"/>
</dbReference>
<evidence type="ECO:0000259" key="1">
    <source>
        <dbReference type="Pfam" id="PF04014"/>
    </source>
</evidence>
<accession>A0ABV9Q5I9</accession>
<comment type="caution">
    <text evidence="2">The sequence shown here is derived from an EMBL/GenBank/DDBJ whole genome shotgun (WGS) entry which is preliminary data.</text>
</comment>
<reference evidence="3" key="1">
    <citation type="journal article" date="2019" name="Int. J. Syst. Evol. Microbiol.">
        <title>The Global Catalogue of Microorganisms (GCM) 10K type strain sequencing project: providing services to taxonomists for standard genome sequencing and annotation.</title>
        <authorList>
            <consortium name="The Broad Institute Genomics Platform"/>
            <consortium name="The Broad Institute Genome Sequencing Center for Infectious Disease"/>
            <person name="Wu L."/>
            <person name="Ma J."/>
        </authorList>
    </citation>
    <scope>NUCLEOTIDE SEQUENCE [LARGE SCALE GENOMIC DNA]</scope>
    <source>
        <strain evidence="3">WYCCWR 12678</strain>
    </source>
</reference>
<proteinExistence type="predicted"/>
<dbReference type="SUPFAM" id="SSF89447">
    <property type="entry name" value="AbrB/MazE/MraZ-like"/>
    <property type="match status" value="1"/>
</dbReference>
<organism evidence="2 3">
    <name type="scientific">Effusibacillus consociatus</name>
    <dbReference type="NCBI Taxonomy" id="1117041"/>
    <lineage>
        <taxon>Bacteria</taxon>
        <taxon>Bacillati</taxon>
        <taxon>Bacillota</taxon>
        <taxon>Bacilli</taxon>
        <taxon>Bacillales</taxon>
        <taxon>Alicyclobacillaceae</taxon>
        <taxon>Effusibacillus</taxon>
    </lineage>
</organism>
<dbReference type="InterPro" id="IPR007159">
    <property type="entry name" value="SpoVT-AbrB_dom"/>
</dbReference>
<evidence type="ECO:0000313" key="3">
    <source>
        <dbReference type="Proteomes" id="UP001596002"/>
    </source>
</evidence>
<dbReference type="EMBL" id="JBHSHC010000132">
    <property type="protein sequence ID" value="MFC4769474.1"/>
    <property type="molecule type" value="Genomic_DNA"/>
</dbReference>
<sequence>MSGIIQQVQKRMLISLAQVAKDLNLQEGDHVLIEERDGGIFIRPTRL</sequence>
<dbReference type="NCBIfam" id="TIGR01439">
    <property type="entry name" value="lp_hng_hel_AbrB"/>
    <property type="match status" value="1"/>
</dbReference>
<gene>
    <name evidence="2" type="ORF">ACFO8Q_19265</name>
</gene>
<keyword evidence="3" id="KW-1185">Reference proteome</keyword>
<feature type="domain" description="SpoVT-AbrB" evidence="1">
    <location>
        <begin position="17"/>
        <end position="46"/>
    </location>
</feature>
<name>A0ABV9Q5I9_9BACL</name>
<keyword evidence="2" id="KW-0238">DNA-binding</keyword>
<dbReference type="Pfam" id="PF04014">
    <property type="entry name" value="MazE_antitoxin"/>
    <property type="match status" value="1"/>
</dbReference>
<evidence type="ECO:0000313" key="2">
    <source>
        <dbReference type="EMBL" id="MFC4769474.1"/>
    </source>
</evidence>
<protein>
    <submittedName>
        <fullName evidence="2">AbrB/MazE/SpoVT family DNA-binding domain-containing protein</fullName>
    </submittedName>
</protein>